<feature type="transmembrane region" description="Helical" evidence="1">
    <location>
        <begin position="67"/>
        <end position="88"/>
    </location>
</feature>
<dbReference type="PANTHER" id="PTHR23028:SF53">
    <property type="entry name" value="ACYL_TRANSF_3 DOMAIN-CONTAINING PROTEIN"/>
    <property type="match status" value="1"/>
</dbReference>
<feature type="transmembrane region" description="Helical" evidence="1">
    <location>
        <begin position="28"/>
        <end position="46"/>
    </location>
</feature>
<feature type="transmembrane region" description="Helical" evidence="1">
    <location>
        <begin position="282"/>
        <end position="303"/>
    </location>
</feature>
<name>A0ABX7GB06_9PSED</name>
<sequence length="336" mass="37125">MGAFRLLLAVLVAVSHMGKTFAGLNPGVVAVISFLIISGFVMTSLIERNYRALADVGLFYLDRALRLYPQFLFYFIASCLVIHFLLPGTPQAAELTLKTILSSVLMLPLGFYMFGIGGTEIVPPAWSLGLEMSFYLVIPFLLILRMRGVAFAVSVGIYLLACLGYINTDIYGYRLLPGVLFMFLCGSYLYQPNVKGSLLIASTAAAAGLLFIAIMIGWVERRPFNAEVTLGIAVGIPVVFWLSRLKFHRVDEFLGNISYGVFLNHFVVMYVLRGFWPVAYDASVVGAVLLLSLLCSGVTYYCVERPALRLRHRLRRRAKQGGADSRESATTEVELA</sequence>
<keyword evidence="1" id="KW-0472">Membrane</keyword>
<dbReference type="InterPro" id="IPR050879">
    <property type="entry name" value="Acyltransferase_3"/>
</dbReference>
<reference evidence="3 4" key="2">
    <citation type="submission" date="2021-03" db="EMBL/GenBank/DDBJ databases">
        <title>P. granadensis CT364 genome publication.</title>
        <authorList>
            <person name="Stach J."/>
            <person name="Montero-Calasanz Md.C."/>
        </authorList>
    </citation>
    <scope>NUCLEOTIDE SEQUENCE [LARGE SCALE GENOMIC DNA]</scope>
    <source>
        <strain evidence="3 4">CT364</strain>
    </source>
</reference>
<keyword evidence="1" id="KW-1133">Transmembrane helix</keyword>
<protein>
    <submittedName>
        <fullName evidence="3">Acyltransferase</fullName>
    </submittedName>
</protein>
<reference evidence="3 4" key="1">
    <citation type="submission" date="2021-02" db="EMBL/GenBank/DDBJ databases">
        <authorList>
            <person name="Cea Torrescassana E."/>
        </authorList>
    </citation>
    <scope>NUCLEOTIDE SEQUENCE [LARGE SCALE GENOMIC DNA]</scope>
    <source>
        <strain evidence="3 4">CT364</strain>
    </source>
</reference>
<organism evidence="3 4">
    <name type="scientific">Pseudomonas granadensis</name>
    <dbReference type="NCBI Taxonomy" id="1421430"/>
    <lineage>
        <taxon>Bacteria</taxon>
        <taxon>Pseudomonadati</taxon>
        <taxon>Pseudomonadota</taxon>
        <taxon>Gammaproteobacteria</taxon>
        <taxon>Pseudomonadales</taxon>
        <taxon>Pseudomonadaceae</taxon>
        <taxon>Pseudomonas</taxon>
    </lineage>
</organism>
<feature type="transmembrane region" description="Helical" evidence="1">
    <location>
        <begin position="171"/>
        <end position="190"/>
    </location>
</feature>
<gene>
    <name evidence="3" type="ORF">JN757_17780</name>
</gene>
<accession>A0ABX7GB06</accession>
<feature type="transmembrane region" description="Helical" evidence="1">
    <location>
        <begin position="197"/>
        <end position="218"/>
    </location>
</feature>
<dbReference type="Proteomes" id="UP000663686">
    <property type="component" value="Chromosome"/>
</dbReference>
<dbReference type="RefSeq" id="WP_203418556.1">
    <property type="nucleotide sequence ID" value="NZ_CP069352.1"/>
</dbReference>
<dbReference type="GO" id="GO:0016746">
    <property type="term" value="F:acyltransferase activity"/>
    <property type="evidence" value="ECO:0007669"/>
    <property type="project" value="UniProtKB-KW"/>
</dbReference>
<feature type="transmembrane region" description="Helical" evidence="1">
    <location>
        <begin position="224"/>
        <end position="242"/>
    </location>
</feature>
<evidence type="ECO:0000313" key="4">
    <source>
        <dbReference type="Proteomes" id="UP000663686"/>
    </source>
</evidence>
<evidence type="ECO:0000256" key="1">
    <source>
        <dbReference type="SAM" id="Phobius"/>
    </source>
</evidence>
<keyword evidence="3" id="KW-0808">Transferase</keyword>
<keyword evidence="1" id="KW-0812">Transmembrane</keyword>
<dbReference type="PANTHER" id="PTHR23028">
    <property type="entry name" value="ACETYLTRANSFERASE"/>
    <property type="match status" value="1"/>
</dbReference>
<feature type="transmembrane region" description="Helical" evidence="1">
    <location>
        <begin position="254"/>
        <end position="276"/>
    </location>
</feature>
<keyword evidence="3" id="KW-0012">Acyltransferase</keyword>
<evidence type="ECO:0000259" key="2">
    <source>
        <dbReference type="Pfam" id="PF01757"/>
    </source>
</evidence>
<feature type="domain" description="Acyltransferase 3" evidence="2">
    <location>
        <begin position="7"/>
        <end position="300"/>
    </location>
</feature>
<dbReference type="Pfam" id="PF01757">
    <property type="entry name" value="Acyl_transf_3"/>
    <property type="match status" value="1"/>
</dbReference>
<dbReference type="EMBL" id="CP069352">
    <property type="protein sequence ID" value="QRK82397.1"/>
    <property type="molecule type" value="Genomic_DNA"/>
</dbReference>
<feature type="transmembrane region" description="Helical" evidence="1">
    <location>
        <begin position="100"/>
        <end position="122"/>
    </location>
</feature>
<proteinExistence type="predicted"/>
<keyword evidence="4" id="KW-1185">Reference proteome</keyword>
<evidence type="ECO:0000313" key="3">
    <source>
        <dbReference type="EMBL" id="QRK82397.1"/>
    </source>
</evidence>
<dbReference type="InterPro" id="IPR002656">
    <property type="entry name" value="Acyl_transf_3_dom"/>
</dbReference>